<dbReference type="InterPro" id="IPR032675">
    <property type="entry name" value="LRR_dom_sf"/>
</dbReference>
<evidence type="ECO:0000256" key="5">
    <source>
        <dbReference type="ARBA" id="ARBA00023187"/>
    </source>
</evidence>
<evidence type="ECO:0000313" key="11">
    <source>
        <dbReference type="RefSeq" id="XP_022148876.1"/>
    </source>
</evidence>
<dbReference type="PANTHER" id="PTHR10552:SF6">
    <property type="entry name" value="U2 SMALL NUCLEAR RIBONUCLEOPROTEIN A"/>
    <property type="match status" value="1"/>
</dbReference>
<evidence type="ECO:0000256" key="4">
    <source>
        <dbReference type="ARBA" id="ARBA00022737"/>
    </source>
</evidence>
<keyword evidence="5" id="KW-0508">mRNA splicing</keyword>
<dbReference type="GeneID" id="111017441"/>
<dbReference type="AlphaFoldDB" id="A0A6J1D6P1"/>
<feature type="region of interest" description="Disordered" evidence="8">
    <location>
        <begin position="240"/>
        <end position="285"/>
    </location>
</feature>
<dbReference type="PROSITE" id="PS51450">
    <property type="entry name" value="LRR"/>
    <property type="match status" value="1"/>
</dbReference>
<evidence type="ECO:0000256" key="8">
    <source>
        <dbReference type="SAM" id="MobiDB-lite"/>
    </source>
</evidence>
<dbReference type="RefSeq" id="XP_022148876.1">
    <property type="nucleotide sequence ID" value="XM_022293184.1"/>
</dbReference>
<evidence type="ECO:0000256" key="2">
    <source>
        <dbReference type="ARBA" id="ARBA00022614"/>
    </source>
</evidence>
<dbReference type="GO" id="GO:0030620">
    <property type="term" value="F:U2 snRNA binding"/>
    <property type="evidence" value="ECO:0007669"/>
    <property type="project" value="InterPro"/>
</dbReference>
<protein>
    <submittedName>
        <fullName evidence="11">U2 small nuclear ribonucleoprotein A'</fullName>
    </submittedName>
</protein>
<evidence type="ECO:0000313" key="10">
    <source>
        <dbReference type="Proteomes" id="UP000504603"/>
    </source>
</evidence>
<comment type="similarity">
    <text evidence="7">Belongs to the U2 small nuclear ribonucleoprotein A family.</text>
</comment>
<keyword evidence="2" id="KW-0433">Leucine-rich repeat</keyword>
<evidence type="ECO:0000256" key="1">
    <source>
        <dbReference type="ARBA" id="ARBA00004123"/>
    </source>
</evidence>
<organism evidence="10 11">
    <name type="scientific">Momordica charantia</name>
    <name type="common">Bitter gourd</name>
    <name type="synonym">Balsam pear</name>
    <dbReference type="NCBI Taxonomy" id="3673"/>
    <lineage>
        <taxon>Eukaryota</taxon>
        <taxon>Viridiplantae</taxon>
        <taxon>Streptophyta</taxon>
        <taxon>Embryophyta</taxon>
        <taxon>Tracheophyta</taxon>
        <taxon>Spermatophyta</taxon>
        <taxon>Magnoliopsida</taxon>
        <taxon>eudicotyledons</taxon>
        <taxon>Gunneridae</taxon>
        <taxon>Pentapetalae</taxon>
        <taxon>rosids</taxon>
        <taxon>fabids</taxon>
        <taxon>Cucurbitales</taxon>
        <taxon>Cucurbitaceae</taxon>
        <taxon>Momordiceae</taxon>
        <taxon>Momordica</taxon>
    </lineage>
</organism>
<keyword evidence="3" id="KW-0507">mRNA processing</keyword>
<feature type="domain" description="U2A'/phosphoprotein 32 family A C-terminal" evidence="9">
    <location>
        <begin position="128"/>
        <end position="146"/>
    </location>
</feature>
<evidence type="ECO:0000256" key="7">
    <source>
        <dbReference type="ARBA" id="ARBA00024196"/>
    </source>
</evidence>
<dbReference type="OrthoDB" id="433501at2759"/>
<keyword evidence="11" id="KW-0687">Ribonucleoprotein</keyword>
<keyword evidence="3" id="KW-0747">Spliceosome</keyword>
<gene>
    <name evidence="11" type="primary">LOC111017441</name>
</gene>
<dbReference type="SUPFAM" id="SSF52058">
    <property type="entry name" value="L domain-like"/>
    <property type="match status" value="1"/>
</dbReference>
<dbReference type="GO" id="GO:0005681">
    <property type="term" value="C:spliceosomal complex"/>
    <property type="evidence" value="ECO:0007669"/>
    <property type="project" value="UniProtKB-KW"/>
</dbReference>
<evidence type="ECO:0000256" key="3">
    <source>
        <dbReference type="ARBA" id="ARBA00022728"/>
    </source>
</evidence>
<accession>A0A6J1D6P1</accession>
<keyword evidence="4" id="KW-0677">Repeat</keyword>
<sequence length="285" mass="32240">MVRLTVDLIWKSPHFFNAIKERELDLRGNKIAVIENLGATEDQFDAIDLSDNEIVKLENMPYLNRLGTLLINNNRITRINPNIGEFLPKLHTLVLTNNRLVNLVEIDPLASLPKLQFLSLLDNNITKKPNYRLYVIHKLKSLRVLDFKKVRNKERLEARSLFSSKEVEEEAKNESVKTFVPGEVENASKPAEEKQTSNVSAPTPEQIIAIKAAIVNSQTLEEVARLEQALKSGQLPADLNLLEDNTVSNTTKDTDDETMSDGRDEDNVSKDVKEQPNDESAPMEQ</sequence>
<dbReference type="InterPro" id="IPR001611">
    <property type="entry name" value="Leu-rich_rpt"/>
</dbReference>
<feature type="compositionally biased region" description="Basic and acidic residues" evidence="8">
    <location>
        <begin position="260"/>
        <end position="276"/>
    </location>
</feature>
<dbReference type="KEGG" id="mcha:111017441"/>
<proteinExistence type="inferred from homology"/>
<reference evidence="11" key="1">
    <citation type="submission" date="2025-08" db="UniProtKB">
        <authorList>
            <consortium name="RefSeq"/>
        </authorList>
    </citation>
    <scope>IDENTIFICATION</scope>
</reference>
<keyword evidence="10" id="KW-1185">Reference proteome</keyword>
<dbReference type="GO" id="GO:0000398">
    <property type="term" value="P:mRNA splicing, via spliceosome"/>
    <property type="evidence" value="ECO:0007669"/>
    <property type="project" value="InterPro"/>
</dbReference>
<dbReference type="SMART" id="SM00446">
    <property type="entry name" value="LRRcap"/>
    <property type="match status" value="1"/>
</dbReference>
<keyword evidence="6" id="KW-0539">Nucleus</keyword>
<dbReference type="InterPro" id="IPR044640">
    <property type="entry name" value="RU2A"/>
</dbReference>
<dbReference type="InterPro" id="IPR003603">
    <property type="entry name" value="U2A'_phosphoprotein32A_C"/>
</dbReference>
<dbReference type="PANTHER" id="PTHR10552">
    <property type="entry name" value="U2 SMALL NUCLEAR RIBONUCLEOPROTEIN A"/>
    <property type="match status" value="1"/>
</dbReference>
<name>A0A6J1D6P1_MOMCH</name>
<evidence type="ECO:0000259" key="9">
    <source>
        <dbReference type="SMART" id="SM00446"/>
    </source>
</evidence>
<dbReference type="Proteomes" id="UP000504603">
    <property type="component" value="Unplaced"/>
</dbReference>
<evidence type="ECO:0000256" key="6">
    <source>
        <dbReference type="ARBA" id="ARBA00023242"/>
    </source>
</evidence>
<dbReference type="FunFam" id="3.80.10.10:FF:000026">
    <property type="entry name" value="U2 small nuclear ribonucleoprotein A"/>
    <property type="match status" value="1"/>
</dbReference>
<dbReference type="Pfam" id="PF14580">
    <property type="entry name" value="LRR_9"/>
    <property type="match status" value="1"/>
</dbReference>
<dbReference type="Gene3D" id="3.80.10.10">
    <property type="entry name" value="Ribonuclease Inhibitor"/>
    <property type="match status" value="1"/>
</dbReference>
<feature type="region of interest" description="Disordered" evidence="8">
    <location>
        <begin position="172"/>
        <end position="201"/>
    </location>
</feature>
<comment type="subcellular location">
    <subcellularLocation>
        <location evidence="1">Nucleus</location>
    </subcellularLocation>
</comment>